<keyword evidence="3" id="KW-1185">Reference proteome</keyword>
<dbReference type="SUPFAM" id="SSF52833">
    <property type="entry name" value="Thioredoxin-like"/>
    <property type="match status" value="1"/>
</dbReference>
<gene>
    <name evidence="2" type="ORF">ACFOW6_04480</name>
</gene>
<dbReference type="PANTHER" id="PTHR13887:SF41">
    <property type="entry name" value="THIOREDOXIN SUPERFAMILY PROTEIN"/>
    <property type="match status" value="1"/>
</dbReference>
<dbReference type="RefSeq" id="WP_382421135.1">
    <property type="nucleotide sequence ID" value="NZ_JBHSCW010000002.1"/>
</dbReference>
<dbReference type="Proteomes" id="UP001595799">
    <property type="component" value="Unassembled WGS sequence"/>
</dbReference>
<reference evidence="3" key="1">
    <citation type="journal article" date="2019" name="Int. J. Syst. Evol. Microbiol.">
        <title>The Global Catalogue of Microorganisms (GCM) 10K type strain sequencing project: providing services to taxonomists for standard genome sequencing and annotation.</title>
        <authorList>
            <consortium name="The Broad Institute Genomics Platform"/>
            <consortium name="The Broad Institute Genome Sequencing Center for Infectious Disease"/>
            <person name="Wu L."/>
            <person name="Ma J."/>
        </authorList>
    </citation>
    <scope>NUCLEOTIDE SEQUENCE [LARGE SCALE GENOMIC DNA]</scope>
    <source>
        <strain evidence="3">CECT 8472</strain>
    </source>
</reference>
<sequence>MYLDVYLDTICPWCFIGKRRLEQAFALWQGKPPEIRWRPYQLNPEMPRDGMDRASYLRMKFGSDRGAERVYQSIAQAGAAEDLNFDFAAIRRTPNTLDSHRLIRFAERDNLQDRVLERLLQAYFMEGADLGDKQVLACLAEECGLPRQKVESYLAGEEDREAIRKEDTTARLSGVVGVPCFIGNGHYALPGAQPPEALVRLFELAQQDGTDAPPAA</sequence>
<dbReference type="InterPro" id="IPR001853">
    <property type="entry name" value="DSBA-like_thioredoxin_dom"/>
</dbReference>
<organism evidence="2 3">
    <name type="scientific">Fodinicurvata halophila</name>
    <dbReference type="NCBI Taxonomy" id="1419723"/>
    <lineage>
        <taxon>Bacteria</taxon>
        <taxon>Pseudomonadati</taxon>
        <taxon>Pseudomonadota</taxon>
        <taxon>Alphaproteobacteria</taxon>
        <taxon>Rhodospirillales</taxon>
        <taxon>Rhodovibrionaceae</taxon>
        <taxon>Fodinicurvata</taxon>
    </lineage>
</organism>
<comment type="caution">
    <text evidence="2">The sequence shown here is derived from an EMBL/GenBank/DDBJ whole genome shotgun (WGS) entry which is preliminary data.</text>
</comment>
<evidence type="ECO:0000259" key="1">
    <source>
        <dbReference type="Pfam" id="PF01323"/>
    </source>
</evidence>
<dbReference type="CDD" id="cd03024">
    <property type="entry name" value="DsbA_FrnE"/>
    <property type="match status" value="1"/>
</dbReference>
<dbReference type="Gene3D" id="3.40.30.10">
    <property type="entry name" value="Glutaredoxin"/>
    <property type="match status" value="1"/>
</dbReference>
<proteinExistence type="predicted"/>
<accession>A0ABV8UHR5</accession>
<evidence type="ECO:0000313" key="3">
    <source>
        <dbReference type="Proteomes" id="UP001595799"/>
    </source>
</evidence>
<protein>
    <submittedName>
        <fullName evidence="2">DsbA family oxidoreductase</fullName>
    </submittedName>
</protein>
<dbReference type="EMBL" id="JBHSCW010000002">
    <property type="protein sequence ID" value="MFC4350796.1"/>
    <property type="molecule type" value="Genomic_DNA"/>
</dbReference>
<dbReference type="PANTHER" id="PTHR13887">
    <property type="entry name" value="GLUTATHIONE S-TRANSFERASE KAPPA"/>
    <property type="match status" value="1"/>
</dbReference>
<name>A0ABV8UHR5_9PROT</name>
<dbReference type="InterPro" id="IPR036249">
    <property type="entry name" value="Thioredoxin-like_sf"/>
</dbReference>
<evidence type="ECO:0000313" key="2">
    <source>
        <dbReference type="EMBL" id="MFC4350796.1"/>
    </source>
</evidence>
<feature type="domain" description="DSBA-like thioredoxin" evidence="1">
    <location>
        <begin position="3"/>
        <end position="200"/>
    </location>
</feature>
<dbReference type="Pfam" id="PF01323">
    <property type="entry name" value="DSBA"/>
    <property type="match status" value="1"/>
</dbReference>